<reference evidence="1" key="1">
    <citation type="submission" date="2021-02" db="EMBL/GenBank/DDBJ databases">
        <authorList>
            <person name="Dougan E. K."/>
            <person name="Rhodes N."/>
            <person name="Thang M."/>
            <person name="Chan C."/>
        </authorList>
    </citation>
    <scope>NUCLEOTIDE SEQUENCE</scope>
</reference>
<organism evidence="1 2">
    <name type="scientific">Symbiodinium natans</name>
    <dbReference type="NCBI Taxonomy" id="878477"/>
    <lineage>
        <taxon>Eukaryota</taxon>
        <taxon>Sar</taxon>
        <taxon>Alveolata</taxon>
        <taxon>Dinophyceae</taxon>
        <taxon>Suessiales</taxon>
        <taxon>Symbiodiniaceae</taxon>
        <taxon>Symbiodinium</taxon>
    </lineage>
</organism>
<accession>A0A812Q049</accession>
<dbReference type="Proteomes" id="UP000604046">
    <property type="component" value="Unassembled WGS sequence"/>
</dbReference>
<name>A0A812Q049_9DINO</name>
<sequence>MTDSWKSQELDVPAGVLVPVQAMSARPLKGVLSEAAECWTVRCTCQPHLGNTILIFRGQKIETSEVRRCMLQASNELRNARGALGVLAPQLLYQLLVDSDAAAASIANCSSSPEDVARPARGAI</sequence>
<evidence type="ECO:0000313" key="2">
    <source>
        <dbReference type="Proteomes" id="UP000604046"/>
    </source>
</evidence>
<dbReference type="AlphaFoldDB" id="A0A812Q049"/>
<proteinExistence type="predicted"/>
<protein>
    <submittedName>
        <fullName evidence="1">Uncharacterized protein</fullName>
    </submittedName>
</protein>
<comment type="caution">
    <text evidence="1">The sequence shown here is derived from an EMBL/GenBank/DDBJ whole genome shotgun (WGS) entry which is preliminary data.</text>
</comment>
<keyword evidence="2" id="KW-1185">Reference proteome</keyword>
<evidence type="ECO:0000313" key="1">
    <source>
        <dbReference type="EMBL" id="CAE7360549.1"/>
    </source>
</evidence>
<dbReference type="EMBL" id="CAJNDS010002176">
    <property type="protein sequence ID" value="CAE7360549.1"/>
    <property type="molecule type" value="Genomic_DNA"/>
</dbReference>
<gene>
    <name evidence="1" type="ORF">SNAT2548_LOCUS19368</name>
</gene>